<comment type="caution">
    <text evidence="2">The sequence shown here is derived from an EMBL/GenBank/DDBJ whole genome shotgun (WGS) entry which is preliminary data.</text>
</comment>
<protein>
    <submittedName>
        <fullName evidence="2">Uncharacterized protein</fullName>
    </submittedName>
</protein>
<keyword evidence="3" id="KW-1185">Reference proteome</keyword>
<dbReference type="Proteomes" id="UP000823388">
    <property type="component" value="Chromosome 9N"/>
</dbReference>
<feature type="region of interest" description="Disordered" evidence="1">
    <location>
        <begin position="1"/>
        <end position="112"/>
    </location>
</feature>
<dbReference type="EMBL" id="CM029054">
    <property type="protein sequence ID" value="KAG2540524.1"/>
    <property type="molecule type" value="Genomic_DNA"/>
</dbReference>
<evidence type="ECO:0000313" key="2">
    <source>
        <dbReference type="EMBL" id="KAG2540524.1"/>
    </source>
</evidence>
<proteinExistence type="predicted"/>
<evidence type="ECO:0000313" key="3">
    <source>
        <dbReference type="Proteomes" id="UP000823388"/>
    </source>
</evidence>
<accession>A0A8T0MZU5</accession>
<evidence type="ECO:0000256" key="1">
    <source>
        <dbReference type="SAM" id="MobiDB-lite"/>
    </source>
</evidence>
<dbReference type="AlphaFoldDB" id="A0A8T0MZU5"/>
<name>A0A8T0MZU5_PANVG</name>
<feature type="compositionally biased region" description="Low complexity" evidence="1">
    <location>
        <begin position="20"/>
        <end position="35"/>
    </location>
</feature>
<sequence length="112" mass="11694">MRFRKSAAPACVVASRASVGRRPGPAKPEAAAGGAADRGRRPAAGTLAVSQLSSRFRSSLPPLPPPAYPPSNRRRHAGPRRSPPCRCSAGPAVRSRALIRRQLGGPGGRGRR</sequence>
<reference evidence="2" key="1">
    <citation type="submission" date="2020-05" db="EMBL/GenBank/DDBJ databases">
        <title>WGS assembly of Panicum virgatum.</title>
        <authorList>
            <person name="Lovell J.T."/>
            <person name="Jenkins J."/>
            <person name="Shu S."/>
            <person name="Juenger T.E."/>
            <person name="Schmutz J."/>
        </authorList>
    </citation>
    <scope>NUCLEOTIDE SEQUENCE</scope>
    <source>
        <strain evidence="2">AP13</strain>
    </source>
</reference>
<organism evidence="2 3">
    <name type="scientific">Panicum virgatum</name>
    <name type="common">Blackwell switchgrass</name>
    <dbReference type="NCBI Taxonomy" id="38727"/>
    <lineage>
        <taxon>Eukaryota</taxon>
        <taxon>Viridiplantae</taxon>
        <taxon>Streptophyta</taxon>
        <taxon>Embryophyta</taxon>
        <taxon>Tracheophyta</taxon>
        <taxon>Spermatophyta</taxon>
        <taxon>Magnoliopsida</taxon>
        <taxon>Liliopsida</taxon>
        <taxon>Poales</taxon>
        <taxon>Poaceae</taxon>
        <taxon>PACMAD clade</taxon>
        <taxon>Panicoideae</taxon>
        <taxon>Panicodae</taxon>
        <taxon>Paniceae</taxon>
        <taxon>Panicinae</taxon>
        <taxon>Panicum</taxon>
        <taxon>Panicum sect. Hiantes</taxon>
    </lineage>
</organism>
<gene>
    <name evidence="2" type="ORF">PVAP13_9NG558600</name>
</gene>